<evidence type="ECO:0000256" key="1">
    <source>
        <dbReference type="ARBA" id="ARBA00022512"/>
    </source>
</evidence>
<dbReference type="EMBL" id="CP047616">
    <property type="protein sequence ID" value="QIW53611.1"/>
    <property type="molecule type" value="Genomic_DNA"/>
</dbReference>
<dbReference type="Pfam" id="PF18483">
    <property type="entry name" value="Lectin_L-type_dom"/>
    <property type="match status" value="1"/>
</dbReference>
<dbReference type="InterPro" id="IPR013320">
    <property type="entry name" value="ConA-like_dom_sf"/>
</dbReference>
<evidence type="ECO:0000313" key="12">
    <source>
        <dbReference type="Proteomes" id="UP000501945"/>
    </source>
</evidence>
<dbReference type="SUPFAM" id="SSF49899">
    <property type="entry name" value="Concanavalin A-like lectins/glucanases"/>
    <property type="match status" value="1"/>
</dbReference>
<evidence type="ECO:0000259" key="7">
    <source>
        <dbReference type="Pfam" id="PF00746"/>
    </source>
</evidence>
<evidence type="ECO:0000259" key="9">
    <source>
        <dbReference type="Pfam" id="PF17965"/>
    </source>
</evidence>
<dbReference type="InterPro" id="IPR019931">
    <property type="entry name" value="LPXTG_anchor"/>
</dbReference>
<dbReference type="Proteomes" id="UP000501945">
    <property type="component" value="Chromosome"/>
</dbReference>
<dbReference type="Gene3D" id="2.60.40.4300">
    <property type="match status" value="2"/>
</dbReference>
<evidence type="ECO:0000256" key="5">
    <source>
        <dbReference type="ARBA" id="ARBA00023088"/>
    </source>
</evidence>
<evidence type="ECO:0000256" key="6">
    <source>
        <dbReference type="SAM" id="MobiDB-lite"/>
    </source>
</evidence>
<evidence type="ECO:0000256" key="4">
    <source>
        <dbReference type="ARBA" id="ARBA00022737"/>
    </source>
</evidence>
<feature type="region of interest" description="Disordered" evidence="6">
    <location>
        <begin position="701"/>
        <end position="732"/>
    </location>
</feature>
<feature type="domain" description="Mub B2-like" evidence="10">
    <location>
        <begin position="420"/>
        <end position="517"/>
    </location>
</feature>
<accession>A0A6H0UBV5</accession>
<dbReference type="Pfam" id="PF00746">
    <property type="entry name" value="Gram_pos_anchor"/>
    <property type="match status" value="1"/>
</dbReference>
<keyword evidence="1" id="KW-0134">Cell wall</keyword>
<dbReference type="Gene3D" id="3.10.20.470">
    <property type="match status" value="2"/>
</dbReference>
<proteinExistence type="predicted"/>
<evidence type="ECO:0000256" key="3">
    <source>
        <dbReference type="ARBA" id="ARBA00022729"/>
    </source>
</evidence>
<feature type="domain" description="Mucin binding" evidence="9">
    <location>
        <begin position="520"/>
        <end position="592"/>
    </location>
</feature>
<evidence type="ECO:0000256" key="2">
    <source>
        <dbReference type="ARBA" id="ARBA00022525"/>
    </source>
</evidence>
<name>A0A6H0UBV5_9LACT</name>
<dbReference type="Gene3D" id="2.60.120.200">
    <property type="match status" value="1"/>
</dbReference>
<feature type="domain" description="MucBP" evidence="8">
    <location>
        <begin position="277"/>
        <end position="340"/>
    </location>
</feature>
<feature type="domain" description="Mucin binding" evidence="9">
    <location>
        <begin position="346"/>
        <end position="415"/>
    </location>
</feature>
<keyword evidence="2" id="KW-0964">Secreted</keyword>
<organism evidence="11 12">
    <name type="scientific">Pseudolactococcus raffinolactis</name>
    <dbReference type="NCBI Taxonomy" id="1366"/>
    <lineage>
        <taxon>Bacteria</taxon>
        <taxon>Bacillati</taxon>
        <taxon>Bacillota</taxon>
        <taxon>Bacilli</taxon>
        <taxon>Lactobacillales</taxon>
        <taxon>Streptococcaceae</taxon>
        <taxon>Pseudolactococcus</taxon>
    </lineage>
</organism>
<keyword evidence="3" id="KW-0732">Signal</keyword>
<evidence type="ECO:0000313" key="11">
    <source>
        <dbReference type="EMBL" id="QIW53611.1"/>
    </source>
</evidence>
<dbReference type="Pfam" id="PF17966">
    <property type="entry name" value="Muc_B2"/>
    <property type="match status" value="2"/>
</dbReference>
<dbReference type="InterPro" id="IPR041558">
    <property type="entry name" value="MucBP_2"/>
</dbReference>
<keyword evidence="4" id="KW-0677">Repeat</keyword>
<keyword evidence="5" id="KW-0572">Peptidoglycan-anchor</keyword>
<feature type="domain" description="Mub B2-like" evidence="10">
    <location>
        <begin position="595"/>
        <end position="693"/>
    </location>
</feature>
<dbReference type="Pfam" id="PF17965">
    <property type="entry name" value="MucBP_2"/>
    <property type="match status" value="2"/>
</dbReference>
<feature type="domain" description="Gram-positive cocci surface proteins LPxTG" evidence="7">
    <location>
        <begin position="722"/>
        <end position="760"/>
    </location>
</feature>
<evidence type="ECO:0000259" key="8">
    <source>
        <dbReference type="Pfam" id="PF06458"/>
    </source>
</evidence>
<dbReference type="NCBIfam" id="TIGR01167">
    <property type="entry name" value="LPXTG_anchor"/>
    <property type="match status" value="1"/>
</dbReference>
<gene>
    <name evidence="11" type="ORF">GU336_05350</name>
</gene>
<dbReference type="AlphaFoldDB" id="A0A6H0UBV5"/>
<dbReference type="InterPro" id="IPR041495">
    <property type="entry name" value="Mub_B2"/>
</dbReference>
<dbReference type="InterPro" id="IPR009459">
    <property type="entry name" value="MucBP_dom"/>
</dbReference>
<protein>
    <submittedName>
        <fullName evidence="11">LPXTG cell wall anchor domain-containing protein</fullName>
    </submittedName>
</protein>
<evidence type="ECO:0000259" key="10">
    <source>
        <dbReference type="Pfam" id="PF17966"/>
    </source>
</evidence>
<dbReference type="Gene3D" id="3.10.20.320">
    <property type="entry name" value="Putative peptidoglycan bound protein (lpxtg motif)"/>
    <property type="match status" value="1"/>
</dbReference>
<reference evidence="11 12" key="1">
    <citation type="submission" date="2019-12" db="EMBL/GenBank/DDBJ databases">
        <title>Whole genome sequences of Lactococcus raffinolactis strains isolated from sewage.</title>
        <authorList>
            <person name="Ybazeta G."/>
            <person name="Ross M."/>
            <person name="Brabant-Kirwan D."/>
            <person name="Saleh M."/>
            <person name="Dillon J.A."/>
            <person name="Splinter K."/>
            <person name="Nokhbeh R."/>
        </authorList>
    </citation>
    <scope>NUCLEOTIDE SEQUENCE [LARGE SCALE GENOMIC DNA]</scope>
    <source>
        <strain evidence="11 12">Lr_19_5</strain>
    </source>
</reference>
<dbReference type="RefSeq" id="WP_167838637.1">
    <property type="nucleotide sequence ID" value="NZ_CP047616.1"/>
</dbReference>
<dbReference type="Pfam" id="PF06458">
    <property type="entry name" value="MucBP"/>
    <property type="match status" value="1"/>
</dbReference>
<sequence length="761" mass="82986">MKFKTGVALILSGTTLGLGARVMTIGVVADTQEEKSPTFSPTSVTSRTVTVSGDDFLNYFQRNVSAVHFNYDLTDHIQTLTPNQKHQSGNVTLKTKVDMSQDFTFNGLINLGNKSSRMGGADGVGFLFHPGNTDVVGRDGGAAGIGGVQGAFGFKLDTYYNANHETSFNPDPSEFASGQSYGAFVDGTTSVAQTLEDGAQPIAQPSYDIFKPFKMFYNGTSKIMTVTYDGQTWQQDVSSLIGNNSSMSFSISASTGENYNLQQLQITNFQYTVAQGTVVANYIDENQNQLKTPVTTNGDIDTIYSTNQASIPGYTFKEVMGAAPTGTYQANVQNINYVYTRKQGLATITYIDDTTGQALNQKEITGATGEEATYTTVADIATYLRKGYQVVSDNYPKTKLIFSDQAQKFEVHLTHHLVNSKENKAVNQTILYQYKNGKRAANDHLATPLNFTRTVTTDQATGAKIYGNWTATNGTVFTKVVSPILKGFTPDYVQIDAIDKVTGDTADSVKTVVYASNQESASITYIDDTTQKALARQELSGDFGTTDAYRTVDLIKVYQAKGYDLISDTYPMTGVVYDQDDLVKHYEVHLSHKTTAKSDIKVVNETVHYLFKNGDKAAEDYLAVPLHFIRPVVTDQVTGDHINGNWSAVGDTTFATIISPRIKDEIPDQPEIQAISNVTGDVADIVKTVIYTAVEKPKTTPINYGKDTPPNHSSKLAPVVSSNNKKELPDTGAKNGMSETIFGTIVLLVTFGMTILRKKHQ</sequence>